<keyword evidence="5" id="KW-0560">Oxidoreductase</keyword>
<dbReference type="GO" id="GO:0006570">
    <property type="term" value="P:tyrosine metabolic process"/>
    <property type="evidence" value="ECO:0007669"/>
    <property type="project" value="InterPro"/>
</dbReference>
<evidence type="ECO:0000256" key="3">
    <source>
        <dbReference type="ARBA" id="ARBA00022723"/>
    </source>
</evidence>
<dbReference type="UniPathway" id="UPA00139">
    <property type="reaction ID" value="UER00339"/>
</dbReference>
<dbReference type="OMA" id="VECNDDP"/>
<evidence type="ECO:0000256" key="2">
    <source>
        <dbReference type="ARBA" id="ARBA00013127"/>
    </source>
</evidence>
<keyword evidence="9" id="KW-1185">Reference proteome</keyword>
<reference evidence="8 9" key="2">
    <citation type="journal article" date="2012" name="PLoS Pathog.">
        <title>Diverse lifestyles and strategies of plant pathogenesis encoded in the genomes of eighteen Dothideomycetes fungi.</title>
        <authorList>
            <person name="Ohm R.A."/>
            <person name="Feau N."/>
            <person name="Henrissat B."/>
            <person name="Schoch C.L."/>
            <person name="Horwitz B.A."/>
            <person name="Barry K.W."/>
            <person name="Condon B.J."/>
            <person name="Copeland A.C."/>
            <person name="Dhillon B."/>
            <person name="Glaser F."/>
            <person name="Hesse C.N."/>
            <person name="Kosti I."/>
            <person name="LaButti K."/>
            <person name="Lindquist E.A."/>
            <person name="Lucas S."/>
            <person name="Salamov A.A."/>
            <person name="Bradshaw R.E."/>
            <person name="Ciuffetti L."/>
            <person name="Hamelin R.C."/>
            <person name="Kema G.H.J."/>
            <person name="Lawrence C."/>
            <person name="Scott J.A."/>
            <person name="Spatafora J.W."/>
            <person name="Turgeon B.G."/>
            <person name="de Wit P.J.G.M."/>
            <person name="Zhong S."/>
            <person name="Goodwin S.B."/>
            <person name="Grigoriev I.V."/>
        </authorList>
    </citation>
    <scope>NUCLEOTIDE SEQUENCE [LARGE SCALE GENOMIC DNA]</scope>
    <source>
        <strain evidence="9">NZE10 / CBS 128990</strain>
    </source>
</reference>
<keyword evidence="6" id="KW-0408">Iron</keyword>
<comment type="pathway">
    <text evidence="1">Amino-acid degradation; L-phenylalanine degradation; acetoacetate and fumarate from L-phenylalanine: step 4/6.</text>
</comment>
<dbReference type="Proteomes" id="UP000016933">
    <property type="component" value="Unassembled WGS sequence"/>
</dbReference>
<dbReference type="PANTHER" id="PTHR11056">
    <property type="entry name" value="HOMOGENTISATE 1,2-DIOXYGENASE"/>
    <property type="match status" value="1"/>
</dbReference>
<gene>
    <name evidence="8" type="ORF">DOTSEDRAFT_72442</name>
</gene>
<dbReference type="InterPro" id="IPR005708">
    <property type="entry name" value="Homogentis_dOase"/>
</dbReference>
<dbReference type="InterPro" id="IPR011051">
    <property type="entry name" value="RmlC_Cupin_sf"/>
</dbReference>
<organism evidence="8 9">
    <name type="scientific">Dothistroma septosporum (strain NZE10 / CBS 128990)</name>
    <name type="common">Red band needle blight fungus</name>
    <name type="synonym">Mycosphaerella pini</name>
    <dbReference type="NCBI Taxonomy" id="675120"/>
    <lineage>
        <taxon>Eukaryota</taxon>
        <taxon>Fungi</taxon>
        <taxon>Dikarya</taxon>
        <taxon>Ascomycota</taxon>
        <taxon>Pezizomycotina</taxon>
        <taxon>Dothideomycetes</taxon>
        <taxon>Dothideomycetidae</taxon>
        <taxon>Mycosphaerellales</taxon>
        <taxon>Mycosphaerellaceae</taxon>
        <taxon>Dothistroma</taxon>
    </lineage>
</organism>
<dbReference type="PANTHER" id="PTHR11056:SF0">
    <property type="entry name" value="HOMOGENTISATE 1,2-DIOXYGENASE"/>
    <property type="match status" value="1"/>
</dbReference>
<dbReference type="OrthoDB" id="1689029at2759"/>
<dbReference type="InterPro" id="IPR046452">
    <property type="entry name" value="HgmA_N"/>
</dbReference>
<dbReference type="STRING" id="675120.M2XKM5"/>
<evidence type="ECO:0000313" key="9">
    <source>
        <dbReference type="Proteomes" id="UP000016933"/>
    </source>
</evidence>
<dbReference type="eggNOG" id="KOG1417">
    <property type="taxonomic scope" value="Eukaryota"/>
</dbReference>
<proteinExistence type="predicted"/>
<dbReference type="Pfam" id="PF20510">
    <property type="entry name" value="HgmA_N"/>
    <property type="match status" value="1"/>
</dbReference>
<dbReference type="AlphaFoldDB" id="M2XKM5"/>
<feature type="domain" description="Homogentisate 1,2-dioxygenase N-terminal" evidence="7">
    <location>
        <begin position="1"/>
        <end position="171"/>
    </location>
</feature>
<evidence type="ECO:0000256" key="5">
    <source>
        <dbReference type="ARBA" id="ARBA00023002"/>
    </source>
</evidence>
<name>M2XKM5_DOTSN</name>
<evidence type="ECO:0000256" key="6">
    <source>
        <dbReference type="ARBA" id="ARBA00023004"/>
    </source>
</evidence>
<evidence type="ECO:0000256" key="1">
    <source>
        <dbReference type="ARBA" id="ARBA00004704"/>
    </source>
</evidence>
<evidence type="ECO:0000313" key="8">
    <source>
        <dbReference type="EMBL" id="EME43052.1"/>
    </source>
</evidence>
<keyword evidence="4" id="KW-0223">Dioxygenase</keyword>
<dbReference type="GO" id="GO:0004411">
    <property type="term" value="F:homogentisate 1,2-dioxygenase activity"/>
    <property type="evidence" value="ECO:0007669"/>
    <property type="project" value="UniProtKB-EC"/>
</dbReference>
<protein>
    <recommendedName>
        <fullName evidence="2">homogentisate 1,2-dioxygenase</fullName>
        <ecNumber evidence="2">1.13.11.5</ecNumber>
    </recommendedName>
</protein>
<dbReference type="EC" id="1.13.11.5" evidence="2"/>
<dbReference type="HOGENOM" id="CLU_1326347_0_0_1"/>
<dbReference type="GO" id="GO:0005737">
    <property type="term" value="C:cytoplasm"/>
    <property type="evidence" value="ECO:0007669"/>
    <property type="project" value="TreeGrafter"/>
</dbReference>
<dbReference type="EMBL" id="KB446540">
    <property type="protein sequence ID" value="EME43052.1"/>
    <property type="molecule type" value="Genomic_DNA"/>
</dbReference>
<keyword evidence="3" id="KW-0479">Metal-binding</keyword>
<sequence>MYRTNSSSHHRDFAPYEAVPVVPTSLSPNSYMWPYFPAQNDAEWLHEKHLGRNGVPAAKDGCDTWIFNMTADMPKKTVLSSLDGDSLIIPHVGAMNIQTELGRLLVRQNEIAVIPWGIRHRITLPTGKAKDTICELLQGHYQLPALGAIGSTGLANTRDVSTPTAHFDGSFQNGRALTPERYRRLEHRPAPRWPLLRLHSKSHPIRR</sequence>
<evidence type="ECO:0000256" key="4">
    <source>
        <dbReference type="ARBA" id="ARBA00022964"/>
    </source>
</evidence>
<accession>M2XKM5</accession>
<dbReference type="GO" id="GO:0006559">
    <property type="term" value="P:L-phenylalanine catabolic process"/>
    <property type="evidence" value="ECO:0007669"/>
    <property type="project" value="UniProtKB-UniPathway"/>
</dbReference>
<dbReference type="SUPFAM" id="SSF51182">
    <property type="entry name" value="RmlC-like cupins"/>
    <property type="match status" value="1"/>
</dbReference>
<dbReference type="GO" id="GO:0046872">
    <property type="term" value="F:metal ion binding"/>
    <property type="evidence" value="ECO:0007669"/>
    <property type="project" value="UniProtKB-KW"/>
</dbReference>
<evidence type="ECO:0000259" key="7">
    <source>
        <dbReference type="Pfam" id="PF20510"/>
    </source>
</evidence>
<reference evidence="9" key="1">
    <citation type="journal article" date="2012" name="PLoS Genet.">
        <title>The genomes of the fungal plant pathogens Cladosporium fulvum and Dothistroma septosporum reveal adaptation to different hosts and lifestyles but also signatures of common ancestry.</title>
        <authorList>
            <person name="de Wit P.J.G.M."/>
            <person name="van der Burgt A."/>
            <person name="Oekmen B."/>
            <person name="Stergiopoulos I."/>
            <person name="Abd-Elsalam K.A."/>
            <person name="Aerts A.L."/>
            <person name="Bahkali A.H."/>
            <person name="Beenen H.G."/>
            <person name="Chettri P."/>
            <person name="Cox M.P."/>
            <person name="Datema E."/>
            <person name="de Vries R.P."/>
            <person name="Dhillon B."/>
            <person name="Ganley A.R."/>
            <person name="Griffiths S.A."/>
            <person name="Guo Y."/>
            <person name="Hamelin R.C."/>
            <person name="Henrissat B."/>
            <person name="Kabir M.S."/>
            <person name="Jashni M.K."/>
            <person name="Kema G."/>
            <person name="Klaubauf S."/>
            <person name="Lapidus A."/>
            <person name="Levasseur A."/>
            <person name="Lindquist E."/>
            <person name="Mehrabi R."/>
            <person name="Ohm R.A."/>
            <person name="Owen T.J."/>
            <person name="Salamov A."/>
            <person name="Schwelm A."/>
            <person name="Schijlen E."/>
            <person name="Sun H."/>
            <person name="van den Burg H.A."/>
            <person name="van Ham R.C.H.J."/>
            <person name="Zhang S."/>
            <person name="Goodwin S.B."/>
            <person name="Grigoriev I.V."/>
            <person name="Collemare J."/>
            <person name="Bradshaw R.E."/>
        </authorList>
    </citation>
    <scope>NUCLEOTIDE SEQUENCE [LARGE SCALE GENOMIC DNA]</scope>
    <source>
        <strain evidence="9">NZE10 / CBS 128990</strain>
    </source>
</reference>